<sequence length="284" mass="30979">MAAPSVSGAVIKEVKHWSRNLRPVPPISHAFIKKWARAEQKLPQKTLKKGYSFFAGAYIHDVEVREGCQGVTVRGKCFPSMRKHDDPKQLKMSISSDKKVECTCSCTAGKGTCNHSVALLYQLSHYQNLGLHNVPPIASKTSVPQQWHKPRTHGVKPDAISKMTIKKTDVPKMCPQPKKKGISTTQYNPVRGSLVEASQNFASSLAQMLSPQDDQPQLLQLLPQNWPGSVTSKVGDVPAGSTLAHQQAISQPSDTVLTIADAPDRPQCPRPVLSADTPPGVLSR</sequence>
<feature type="region of interest" description="Disordered" evidence="2">
    <location>
        <begin position="259"/>
        <end position="284"/>
    </location>
</feature>
<evidence type="ECO:0000256" key="1">
    <source>
        <dbReference type="PROSITE-ProRule" id="PRU00325"/>
    </source>
</evidence>
<dbReference type="InterPro" id="IPR007527">
    <property type="entry name" value="Znf_SWIM"/>
</dbReference>
<name>A0A8J9YPA4_BRALA</name>
<dbReference type="AlphaFoldDB" id="A0A8J9YPA4"/>
<accession>A0A8J9YPA4</accession>
<dbReference type="OrthoDB" id="8929333at2759"/>
<dbReference type="Proteomes" id="UP000838412">
    <property type="component" value="Chromosome 1"/>
</dbReference>
<proteinExistence type="predicted"/>
<evidence type="ECO:0000313" key="4">
    <source>
        <dbReference type="EMBL" id="CAH1230756.1"/>
    </source>
</evidence>
<organism evidence="4 5">
    <name type="scientific">Branchiostoma lanceolatum</name>
    <name type="common">Common lancelet</name>
    <name type="synonym">Amphioxus lanceolatum</name>
    <dbReference type="NCBI Taxonomy" id="7740"/>
    <lineage>
        <taxon>Eukaryota</taxon>
        <taxon>Metazoa</taxon>
        <taxon>Chordata</taxon>
        <taxon>Cephalochordata</taxon>
        <taxon>Leptocardii</taxon>
        <taxon>Amphioxiformes</taxon>
        <taxon>Branchiostomatidae</taxon>
        <taxon>Branchiostoma</taxon>
    </lineage>
</organism>
<keyword evidence="1" id="KW-0863">Zinc-finger</keyword>
<protein>
    <submittedName>
        <fullName evidence="4">Hypp334 protein</fullName>
    </submittedName>
</protein>
<reference evidence="4" key="1">
    <citation type="submission" date="2022-01" db="EMBL/GenBank/DDBJ databases">
        <authorList>
            <person name="Braso-Vives M."/>
        </authorList>
    </citation>
    <scope>NUCLEOTIDE SEQUENCE</scope>
</reference>
<evidence type="ECO:0000259" key="3">
    <source>
        <dbReference type="PROSITE" id="PS50966"/>
    </source>
</evidence>
<keyword evidence="1" id="KW-0862">Zinc</keyword>
<dbReference type="EMBL" id="OV696686">
    <property type="protein sequence ID" value="CAH1230756.1"/>
    <property type="molecule type" value="Genomic_DNA"/>
</dbReference>
<keyword evidence="1" id="KW-0479">Metal-binding</keyword>
<evidence type="ECO:0000313" key="5">
    <source>
        <dbReference type="Proteomes" id="UP000838412"/>
    </source>
</evidence>
<keyword evidence="5" id="KW-1185">Reference proteome</keyword>
<feature type="domain" description="SWIM-type" evidence="3">
    <location>
        <begin position="90"/>
        <end position="124"/>
    </location>
</feature>
<dbReference type="GO" id="GO:0008270">
    <property type="term" value="F:zinc ion binding"/>
    <property type="evidence" value="ECO:0007669"/>
    <property type="project" value="UniProtKB-KW"/>
</dbReference>
<gene>
    <name evidence="4" type="primary">Hypp334</name>
    <name evidence="4" type="ORF">BLAG_LOCUS1137</name>
</gene>
<evidence type="ECO:0000256" key="2">
    <source>
        <dbReference type="SAM" id="MobiDB-lite"/>
    </source>
</evidence>
<dbReference type="PROSITE" id="PS50966">
    <property type="entry name" value="ZF_SWIM"/>
    <property type="match status" value="1"/>
</dbReference>